<accession>A0ABW4A184</accession>
<evidence type="ECO:0000256" key="1">
    <source>
        <dbReference type="ARBA" id="ARBA00022553"/>
    </source>
</evidence>
<reference evidence="5" key="1">
    <citation type="journal article" date="2019" name="Int. J. Syst. Evol. Microbiol.">
        <title>The Global Catalogue of Microorganisms (GCM) 10K type strain sequencing project: providing services to taxonomists for standard genome sequencing and annotation.</title>
        <authorList>
            <consortium name="The Broad Institute Genomics Platform"/>
            <consortium name="The Broad Institute Genome Sequencing Center for Infectious Disease"/>
            <person name="Wu L."/>
            <person name="Ma J."/>
        </authorList>
    </citation>
    <scope>NUCLEOTIDE SEQUENCE [LARGE SCALE GENOMIC DNA]</scope>
    <source>
        <strain evidence="5">CCM 7526</strain>
    </source>
</reference>
<evidence type="ECO:0000259" key="3">
    <source>
        <dbReference type="PROSITE" id="PS50110"/>
    </source>
</evidence>
<keyword evidence="5" id="KW-1185">Reference proteome</keyword>
<gene>
    <name evidence="4" type="ORF">ACFQ5G_03790</name>
</gene>
<protein>
    <submittedName>
        <fullName evidence="4">Response regulator</fullName>
    </submittedName>
</protein>
<dbReference type="EMBL" id="JBHTMK010000005">
    <property type="protein sequence ID" value="MFD1364465.1"/>
    <property type="molecule type" value="Genomic_DNA"/>
</dbReference>
<proteinExistence type="predicted"/>
<dbReference type="InterPro" id="IPR050595">
    <property type="entry name" value="Bact_response_regulator"/>
</dbReference>
<dbReference type="InterPro" id="IPR001789">
    <property type="entry name" value="Sig_transdc_resp-reg_receiver"/>
</dbReference>
<dbReference type="PANTHER" id="PTHR44591">
    <property type="entry name" value="STRESS RESPONSE REGULATOR PROTEIN 1"/>
    <property type="match status" value="1"/>
</dbReference>
<dbReference type="Gene3D" id="3.40.50.2300">
    <property type="match status" value="1"/>
</dbReference>
<name>A0ABW4A184_9ACTN</name>
<dbReference type="InterPro" id="IPR011006">
    <property type="entry name" value="CheY-like_superfamily"/>
</dbReference>
<keyword evidence="1 2" id="KW-0597">Phosphoprotein</keyword>
<dbReference type="SUPFAM" id="SSF52172">
    <property type="entry name" value="CheY-like"/>
    <property type="match status" value="1"/>
</dbReference>
<sequence length="145" mass="15509">MIADDDPDIRELLSITFIRAGFTVVAAADGRAALRAAEQQLPDAVLADMDMPGLTGERLCLAMRAHPRLRTVPMAVLSGTLYPQDSRCQRAGACMVMLEPVANKDLVTAIKHLVATGPHGHRPDHECCATPARLRPAEFLAVTGG</sequence>
<dbReference type="Proteomes" id="UP001597183">
    <property type="component" value="Unassembled WGS sequence"/>
</dbReference>
<dbReference type="SMART" id="SM00448">
    <property type="entry name" value="REC"/>
    <property type="match status" value="1"/>
</dbReference>
<dbReference type="PANTHER" id="PTHR44591:SF23">
    <property type="entry name" value="CHEY SUBFAMILY"/>
    <property type="match status" value="1"/>
</dbReference>
<evidence type="ECO:0000313" key="5">
    <source>
        <dbReference type="Proteomes" id="UP001597183"/>
    </source>
</evidence>
<comment type="caution">
    <text evidence="4">The sequence shown here is derived from an EMBL/GenBank/DDBJ whole genome shotgun (WGS) entry which is preliminary data.</text>
</comment>
<feature type="modified residue" description="4-aspartylphosphate" evidence="2">
    <location>
        <position position="48"/>
    </location>
</feature>
<organism evidence="4 5">
    <name type="scientific">Actinoplanes sichuanensis</name>
    <dbReference type="NCBI Taxonomy" id="512349"/>
    <lineage>
        <taxon>Bacteria</taxon>
        <taxon>Bacillati</taxon>
        <taxon>Actinomycetota</taxon>
        <taxon>Actinomycetes</taxon>
        <taxon>Micromonosporales</taxon>
        <taxon>Micromonosporaceae</taxon>
        <taxon>Actinoplanes</taxon>
    </lineage>
</organism>
<evidence type="ECO:0000313" key="4">
    <source>
        <dbReference type="EMBL" id="MFD1364465.1"/>
    </source>
</evidence>
<evidence type="ECO:0000256" key="2">
    <source>
        <dbReference type="PROSITE-ProRule" id="PRU00169"/>
    </source>
</evidence>
<dbReference type="RefSeq" id="WP_378078262.1">
    <property type="nucleotide sequence ID" value="NZ_JBHTMK010000005.1"/>
</dbReference>
<feature type="domain" description="Response regulatory" evidence="3">
    <location>
        <begin position="1"/>
        <end position="114"/>
    </location>
</feature>
<dbReference type="Pfam" id="PF00072">
    <property type="entry name" value="Response_reg"/>
    <property type="match status" value="1"/>
</dbReference>
<dbReference type="PROSITE" id="PS50110">
    <property type="entry name" value="RESPONSE_REGULATORY"/>
    <property type="match status" value="1"/>
</dbReference>